<dbReference type="EMBL" id="MEXB01000011">
    <property type="protein sequence ID" value="OGC88195.1"/>
    <property type="molecule type" value="Genomic_DNA"/>
</dbReference>
<comment type="function">
    <text evidence="6">One of the primary rRNA binding proteins, it binds specifically to the 5'-end of 16S ribosomal RNA.</text>
</comment>
<keyword evidence="3 6" id="KW-0694">RNA-binding</keyword>
<proteinExistence type="inferred from homology"/>
<dbReference type="HAMAP" id="MF_01345_B">
    <property type="entry name" value="Ribosomal_uS17_B"/>
    <property type="match status" value="1"/>
</dbReference>
<gene>
    <name evidence="6" type="primary">rpsQ</name>
    <name evidence="7" type="ORF">A2419_00080</name>
</gene>
<sequence length="83" mass="9715">METTTQKNIKTLRGVVTSDKMQETAVVSVQRYVKHPKYKKFLKQHKKYHVHNPGNRAKEGEKVVIRSCRPISKTKSFEIVFEN</sequence>
<reference evidence="7 8" key="1">
    <citation type="journal article" date="2016" name="Nat. Commun.">
        <title>Thousands of microbial genomes shed light on interconnected biogeochemical processes in an aquifer system.</title>
        <authorList>
            <person name="Anantharaman K."/>
            <person name="Brown C.T."/>
            <person name="Hug L.A."/>
            <person name="Sharon I."/>
            <person name="Castelle C.J."/>
            <person name="Probst A.J."/>
            <person name="Thomas B.C."/>
            <person name="Singh A."/>
            <person name="Wilkins M.J."/>
            <person name="Karaoz U."/>
            <person name="Brodie E.L."/>
            <person name="Williams K.H."/>
            <person name="Hubbard S.S."/>
            <person name="Banfield J.F."/>
        </authorList>
    </citation>
    <scope>NUCLEOTIDE SEQUENCE [LARGE SCALE GENOMIC DNA]</scope>
</reference>
<dbReference type="PRINTS" id="PR00973">
    <property type="entry name" value="RIBOSOMALS17"/>
</dbReference>
<dbReference type="PANTHER" id="PTHR10744:SF1">
    <property type="entry name" value="SMALL RIBOSOMAL SUBUNIT PROTEIN US17M"/>
    <property type="match status" value="1"/>
</dbReference>
<comment type="similarity">
    <text evidence="1 6">Belongs to the universal ribosomal protein uS17 family.</text>
</comment>
<comment type="caution">
    <text evidence="7">The sequence shown here is derived from an EMBL/GenBank/DDBJ whole genome shotgun (WGS) entry which is preliminary data.</text>
</comment>
<evidence type="ECO:0000256" key="1">
    <source>
        <dbReference type="ARBA" id="ARBA00010254"/>
    </source>
</evidence>
<keyword evidence="4 6" id="KW-0689">Ribosomal protein</keyword>
<organism evidence="7 8">
    <name type="scientific">Candidatus Adlerbacteria bacterium RIFOXYC1_FULL_48_26</name>
    <dbReference type="NCBI Taxonomy" id="1797247"/>
    <lineage>
        <taxon>Bacteria</taxon>
        <taxon>Candidatus Adleribacteriota</taxon>
    </lineage>
</organism>
<dbReference type="STRING" id="1797247.A2419_00080"/>
<dbReference type="InterPro" id="IPR000266">
    <property type="entry name" value="Ribosomal_uS17"/>
</dbReference>
<evidence type="ECO:0000313" key="8">
    <source>
        <dbReference type="Proteomes" id="UP000176568"/>
    </source>
</evidence>
<dbReference type="NCBIfam" id="NF004123">
    <property type="entry name" value="PRK05610.1"/>
    <property type="match status" value="1"/>
</dbReference>
<name>A0A1F4Y2J5_9BACT</name>
<evidence type="ECO:0000256" key="3">
    <source>
        <dbReference type="ARBA" id="ARBA00022884"/>
    </source>
</evidence>
<dbReference type="InterPro" id="IPR012340">
    <property type="entry name" value="NA-bd_OB-fold"/>
</dbReference>
<dbReference type="GO" id="GO:0022627">
    <property type="term" value="C:cytosolic small ribosomal subunit"/>
    <property type="evidence" value="ECO:0007669"/>
    <property type="project" value="UniProtKB-UniRule"/>
</dbReference>
<keyword evidence="2 6" id="KW-0699">rRNA-binding</keyword>
<dbReference type="InterPro" id="IPR019984">
    <property type="entry name" value="Ribosomal_uS17_bact/chlr"/>
</dbReference>
<dbReference type="Gene3D" id="2.40.50.140">
    <property type="entry name" value="Nucleic acid-binding proteins"/>
    <property type="match status" value="1"/>
</dbReference>
<protein>
    <recommendedName>
        <fullName evidence="6">Small ribosomal subunit protein uS17</fullName>
    </recommendedName>
</protein>
<dbReference type="SUPFAM" id="SSF50249">
    <property type="entry name" value="Nucleic acid-binding proteins"/>
    <property type="match status" value="1"/>
</dbReference>
<comment type="subunit">
    <text evidence="6">Part of the 30S ribosomal subunit.</text>
</comment>
<evidence type="ECO:0000313" key="7">
    <source>
        <dbReference type="EMBL" id="OGC88195.1"/>
    </source>
</evidence>
<dbReference type="NCBIfam" id="TIGR03635">
    <property type="entry name" value="uS17_bact"/>
    <property type="match status" value="1"/>
</dbReference>
<evidence type="ECO:0000256" key="5">
    <source>
        <dbReference type="ARBA" id="ARBA00023274"/>
    </source>
</evidence>
<evidence type="ECO:0000256" key="6">
    <source>
        <dbReference type="HAMAP-Rule" id="MF_01345"/>
    </source>
</evidence>
<accession>A0A1F4Y2J5</accession>
<dbReference type="AlphaFoldDB" id="A0A1F4Y2J5"/>
<dbReference type="GO" id="GO:0003735">
    <property type="term" value="F:structural constituent of ribosome"/>
    <property type="evidence" value="ECO:0007669"/>
    <property type="project" value="UniProtKB-UniRule"/>
</dbReference>
<dbReference type="PANTHER" id="PTHR10744">
    <property type="entry name" value="40S RIBOSOMAL PROTEIN S11 FAMILY MEMBER"/>
    <property type="match status" value="1"/>
</dbReference>
<dbReference type="Pfam" id="PF00366">
    <property type="entry name" value="Ribosomal_S17"/>
    <property type="match status" value="1"/>
</dbReference>
<evidence type="ECO:0000256" key="4">
    <source>
        <dbReference type="ARBA" id="ARBA00022980"/>
    </source>
</evidence>
<evidence type="ECO:0000256" key="2">
    <source>
        <dbReference type="ARBA" id="ARBA00022730"/>
    </source>
</evidence>
<dbReference type="GO" id="GO:0006412">
    <property type="term" value="P:translation"/>
    <property type="evidence" value="ECO:0007669"/>
    <property type="project" value="UniProtKB-UniRule"/>
</dbReference>
<dbReference type="Proteomes" id="UP000176568">
    <property type="component" value="Unassembled WGS sequence"/>
</dbReference>
<dbReference type="CDD" id="cd00364">
    <property type="entry name" value="Ribosomal_uS17"/>
    <property type="match status" value="1"/>
</dbReference>
<keyword evidence="5 6" id="KW-0687">Ribonucleoprotein</keyword>
<dbReference type="GO" id="GO:0019843">
    <property type="term" value="F:rRNA binding"/>
    <property type="evidence" value="ECO:0007669"/>
    <property type="project" value="UniProtKB-UniRule"/>
</dbReference>